<dbReference type="EMBL" id="LQYG01000024">
    <property type="protein sequence ID" value="KYC64671.1"/>
    <property type="molecule type" value="Genomic_DNA"/>
</dbReference>
<protein>
    <recommendedName>
        <fullName evidence="2">DUF4352 domain-containing protein</fullName>
    </recommendedName>
</protein>
<accession>A0A150K5R1</accession>
<dbReference type="Gene3D" id="2.60.40.1240">
    <property type="match status" value="1"/>
</dbReference>
<evidence type="ECO:0000313" key="4">
    <source>
        <dbReference type="Proteomes" id="UP000075288"/>
    </source>
</evidence>
<evidence type="ECO:0000256" key="1">
    <source>
        <dbReference type="ARBA" id="ARBA00022729"/>
    </source>
</evidence>
<feature type="domain" description="DUF4352" evidence="2">
    <location>
        <begin position="9"/>
        <end position="55"/>
    </location>
</feature>
<name>A0A150K5R1_HEYCO</name>
<dbReference type="InterPro" id="IPR029051">
    <property type="entry name" value="DUF4352"/>
</dbReference>
<comment type="caution">
    <text evidence="3">The sequence shown here is derived from an EMBL/GenBank/DDBJ whole genome shotgun (WGS) entry which is preliminary data.</text>
</comment>
<organism evidence="3 4">
    <name type="scientific">Heyndrickxia coagulans</name>
    <name type="common">Weizmannia coagulans</name>
    <dbReference type="NCBI Taxonomy" id="1398"/>
    <lineage>
        <taxon>Bacteria</taxon>
        <taxon>Bacillati</taxon>
        <taxon>Bacillota</taxon>
        <taxon>Bacilli</taxon>
        <taxon>Bacillales</taxon>
        <taxon>Bacillaceae</taxon>
        <taxon>Heyndrickxia</taxon>
    </lineage>
</organism>
<dbReference type="AlphaFoldDB" id="A0A150K5R1"/>
<evidence type="ECO:0000259" key="2">
    <source>
        <dbReference type="Pfam" id="PF11611"/>
    </source>
</evidence>
<dbReference type="Pfam" id="PF11611">
    <property type="entry name" value="DUF4352"/>
    <property type="match status" value="1"/>
</dbReference>
<gene>
    <name evidence="3" type="ORF">B4098_3364</name>
</gene>
<proteinExistence type="predicted"/>
<dbReference type="InterPro" id="IPR029050">
    <property type="entry name" value="Immunoprotect_excell_Ig-like"/>
</dbReference>
<reference evidence="3 4" key="1">
    <citation type="submission" date="2016-01" db="EMBL/GenBank/DDBJ databases">
        <title>Genome Sequences of Twelve Sporeforming Bacillus Species Isolated from Foods.</title>
        <authorList>
            <person name="Berendsen E.M."/>
            <person name="Wells-Bennik M.H."/>
            <person name="Krawcyk A.O."/>
            <person name="De Jong A."/>
            <person name="Holsappel S."/>
            <person name="Eijlander R.T."/>
            <person name="Kuipers O.P."/>
        </authorList>
    </citation>
    <scope>NUCLEOTIDE SEQUENCE [LARGE SCALE GENOMIC DNA]</scope>
    <source>
        <strain evidence="3 4">B4098</strain>
    </source>
</reference>
<dbReference type="Proteomes" id="UP000075288">
    <property type="component" value="Unassembled WGS sequence"/>
</dbReference>
<keyword evidence="1" id="KW-0732">Signal</keyword>
<dbReference type="PATRIC" id="fig|1398.26.peg.1791"/>
<evidence type="ECO:0000313" key="3">
    <source>
        <dbReference type="EMBL" id="KYC64671.1"/>
    </source>
</evidence>
<sequence length="63" mass="6854">MSANQKEDGSIDNSFFMQDLNPGSEMSGRIVFDVPEDVANSSDLKVQVQTGAFGTETENINLK</sequence>